<evidence type="ECO:0000256" key="1">
    <source>
        <dbReference type="SAM" id="MobiDB-lite"/>
    </source>
</evidence>
<name>A0ABV4TPT2_9GAMM</name>
<dbReference type="RefSeq" id="WP_373654108.1">
    <property type="nucleotide sequence ID" value="NZ_JBGUAW010000001.1"/>
</dbReference>
<evidence type="ECO:0000313" key="3">
    <source>
        <dbReference type="Proteomes" id="UP001575181"/>
    </source>
</evidence>
<feature type="region of interest" description="Disordered" evidence="1">
    <location>
        <begin position="14"/>
        <end position="37"/>
    </location>
</feature>
<dbReference type="EMBL" id="JBGUAW010000001">
    <property type="protein sequence ID" value="MFA9459317.1"/>
    <property type="molecule type" value="Genomic_DNA"/>
</dbReference>
<evidence type="ECO:0000313" key="2">
    <source>
        <dbReference type="EMBL" id="MFA9459317.1"/>
    </source>
</evidence>
<gene>
    <name evidence="2" type="ORF">ACERLL_00565</name>
</gene>
<accession>A0ABV4TPT2</accession>
<dbReference type="Proteomes" id="UP001575181">
    <property type="component" value="Unassembled WGS sequence"/>
</dbReference>
<proteinExistence type="predicted"/>
<sequence>MAINEHWGTGFDVNRDPNAAVRRDTLPGGGGPWTRPTGRVGAYSAEVQESRSLTHELTMGGVLGLGGVHLHVPYNADIHFLDGSRGQLEDIRKGDHVAAIYHQVEHLPSDAAAERRPELRYEAIHLVIAPRSAGGGGQ</sequence>
<reference evidence="2 3" key="1">
    <citation type="submission" date="2024-08" db="EMBL/GenBank/DDBJ databases">
        <title>Whole-genome sequencing of halo(alkali)philic microorganisms from hypersaline lakes.</title>
        <authorList>
            <person name="Sorokin D.Y."/>
            <person name="Merkel A.Y."/>
            <person name="Messina E."/>
            <person name="Yakimov M."/>
        </authorList>
    </citation>
    <scope>NUCLEOTIDE SEQUENCE [LARGE SCALE GENOMIC DNA]</scope>
    <source>
        <strain evidence="2 3">Cl-TMA</strain>
    </source>
</reference>
<keyword evidence="3" id="KW-1185">Reference proteome</keyword>
<comment type="caution">
    <text evidence="2">The sequence shown here is derived from an EMBL/GenBank/DDBJ whole genome shotgun (WGS) entry which is preliminary data.</text>
</comment>
<organism evidence="2 3">
    <name type="scientific">Thiohalorhabdus methylotrophus</name>
    <dbReference type="NCBI Taxonomy" id="3242694"/>
    <lineage>
        <taxon>Bacteria</taxon>
        <taxon>Pseudomonadati</taxon>
        <taxon>Pseudomonadota</taxon>
        <taxon>Gammaproteobacteria</taxon>
        <taxon>Thiohalorhabdales</taxon>
        <taxon>Thiohalorhabdaceae</taxon>
        <taxon>Thiohalorhabdus</taxon>
    </lineage>
</organism>
<protein>
    <submittedName>
        <fullName evidence="2">Uncharacterized protein</fullName>
    </submittedName>
</protein>